<dbReference type="HOGENOM" id="CLU_045922_2_0_1"/>
<evidence type="ECO:0000313" key="3">
    <source>
        <dbReference type="Ensembl" id="ENSLOCP00000021475.1"/>
    </source>
</evidence>
<dbReference type="GO" id="GO:0008270">
    <property type="term" value="F:zinc ion binding"/>
    <property type="evidence" value="ECO:0007669"/>
    <property type="project" value="UniProtKB-KW"/>
</dbReference>
<protein>
    <recommendedName>
        <fullName evidence="2">CCHC-type domain-containing protein</fullName>
    </recommendedName>
</protein>
<keyword evidence="1" id="KW-0862">Zinc</keyword>
<dbReference type="InterPro" id="IPR036875">
    <property type="entry name" value="Znf_CCHC_sf"/>
</dbReference>
<dbReference type="PROSITE" id="PS50158">
    <property type="entry name" value="ZF_CCHC"/>
    <property type="match status" value="1"/>
</dbReference>
<keyword evidence="1" id="KW-0863">Zinc-finger</keyword>
<dbReference type="InterPro" id="IPR057811">
    <property type="entry name" value="RBD_ZCCHC3_2nd"/>
</dbReference>
<keyword evidence="4" id="KW-1185">Reference proteome</keyword>
<dbReference type="eggNOG" id="KOG4400">
    <property type="taxonomic scope" value="Eukaryota"/>
</dbReference>
<accession>W5NLG6</accession>
<dbReference type="GO" id="GO:0003676">
    <property type="term" value="F:nucleic acid binding"/>
    <property type="evidence" value="ECO:0007669"/>
    <property type="project" value="InterPro"/>
</dbReference>
<proteinExistence type="predicted"/>
<dbReference type="InParanoid" id="W5NLG6"/>
<dbReference type="AlphaFoldDB" id="W5NLG6"/>
<organism evidence="3 4">
    <name type="scientific">Lepisosteus oculatus</name>
    <name type="common">Spotted gar</name>
    <dbReference type="NCBI Taxonomy" id="7918"/>
    <lineage>
        <taxon>Eukaryota</taxon>
        <taxon>Metazoa</taxon>
        <taxon>Chordata</taxon>
        <taxon>Craniata</taxon>
        <taxon>Vertebrata</taxon>
        <taxon>Euteleostomi</taxon>
        <taxon>Actinopterygii</taxon>
        <taxon>Neopterygii</taxon>
        <taxon>Holostei</taxon>
        <taxon>Semionotiformes</taxon>
        <taxon>Lepisosteidae</taxon>
        <taxon>Lepisosteus</taxon>
    </lineage>
</organism>
<keyword evidence="1" id="KW-0479">Metal-binding</keyword>
<dbReference type="Proteomes" id="UP000018468">
    <property type="component" value="Unassembled WGS sequence"/>
</dbReference>
<evidence type="ECO:0000313" key="4">
    <source>
        <dbReference type="Proteomes" id="UP000018468"/>
    </source>
</evidence>
<reference evidence="3" key="3">
    <citation type="submission" date="2025-09" db="UniProtKB">
        <authorList>
            <consortium name="Ensembl"/>
        </authorList>
    </citation>
    <scope>IDENTIFICATION</scope>
</reference>
<reference evidence="4" key="1">
    <citation type="submission" date="2011-12" db="EMBL/GenBank/DDBJ databases">
        <title>The Draft Genome of Lepisosteus oculatus.</title>
        <authorList>
            <consortium name="The Broad Institute Genome Assembly &amp; Analysis Group"/>
            <consortium name="Computational R&amp;D Group"/>
            <consortium name="and Sequencing Platform"/>
            <person name="Di Palma F."/>
            <person name="Alfoldi J."/>
            <person name="Johnson J."/>
            <person name="Berlin A."/>
            <person name="Gnerre S."/>
            <person name="Jaffe D."/>
            <person name="MacCallum I."/>
            <person name="Young S."/>
            <person name="Walker B.J."/>
            <person name="Lander E.S."/>
            <person name="Lindblad-Toh K."/>
        </authorList>
    </citation>
    <scope>NUCLEOTIDE SEQUENCE [LARGE SCALE GENOMIC DNA]</scope>
</reference>
<dbReference type="Pfam" id="PF23058">
    <property type="entry name" value="RBD_ZCCHC3_2nd"/>
    <property type="match status" value="1"/>
</dbReference>
<dbReference type="Ensembl" id="ENSLOCT00000021512.1">
    <property type="protein sequence ID" value="ENSLOCP00000021475.1"/>
    <property type="gene ID" value="ENSLOCG00000017370.1"/>
</dbReference>
<evidence type="ECO:0000256" key="1">
    <source>
        <dbReference type="PROSITE-ProRule" id="PRU00047"/>
    </source>
</evidence>
<evidence type="ECO:0000259" key="2">
    <source>
        <dbReference type="PROSITE" id="PS50158"/>
    </source>
</evidence>
<dbReference type="SUPFAM" id="SSF57756">
    <property type="entry name" value="Retrovirus zinc finger-like domains"/>
    <property type="match status" value="1"/>
</dbReference>
<dbReference type="GeneTree" id="ENSGT00530000063983"/>
<dbReference type="PANTHER" id="PTHR46486">
    <property type="entry name" value="CCHC-TYPE DOMAIN-CONTAINING PROTEIN"/>
    <property type="match status" value="1"/>
</dbReference>
<dbReference type="InterPro" id="IPR001878">
    <property type="entry name" value="Znf_CCHC"/>
</dbReference>
<sequence>TNLHRKVTERCRAAENAEGLRDYTCTGLVNDDERWIILHMHDPFMSDVDVTTFLSRYVEVCEEPRRIMDRRNVWAGNRQYRVKLQADGRSPDGFKHPPATFAIGSSRGYLYYRDQPPFCRKCRGFGHRDADCEVTECSKCHSRDHSTRNCNIKECSLCGAEGHLYRQCNRRNMDYSRALRGEIRLFGEDS</sequence>
<dbReference type="STRING" id="7918.ENSLOCP00000021475"/>
<dbReference type="SMART" id="SM00343">
    <property type="entry name" value="ZnF_C2HC"/>
    <property type="match status" value="3"/>
</dbReference>
<dbReference type="PANTHER" id="PTHR46486:SF1">
    <property type="entry name" value="CCHC-TYPE DOMAIN-CONTAINING PROTEIN"/>
    <property type="match status" value="1"/>
</dbReference>
<name>W5NLG6_LEPOC</name>
<feature type="domain" description="CCHC-type" evidence="2">
    <location>
        <begin position="155"/>
        <end position="168"/>
    </location>
</feature>
<reference evidence="3" key="2">
    <citation type="submission" date="2025-08" db="UniProtKB">
        <authorList>
            <consortium name="Ensembl"/>
        </authorList>
    </citation>
    <scope>IDENTIFICATION</scope>
</reference>